<gene>
    <name evidence="2" type="ORF">DFP99_1373</name>
</gene>
<feature type="domain" description="DNA/RNA non-specific endonuclease/pyrophosphatase/phosphodiesterase" evidence="1">
    <location>
        <begin position="110"/>
        <end position="286"/>
    </location>
</feature>
<sequence length="288" mass="31022">MARRRKQTKLSLGGAILVIVAGIIFKMIDEQTNLSGTQGSNTNYASVSVATKSGVDYGSTSDDHPTEALASTVLSDKVKQTLKAKSIRFNGTGAFLLNNNQTTLNTKVSSAPYVQLSKIDSLGRAGMANAWLTKAGRQYQNRTETGNNRTIEPVGWHQLQLSGRYSTLYNRGHSVGYALAGNIKGFDASEANAQNITAQTAWANQSSNGDAANTGQNYYETLIRRALDANKKVRYRVTPTYDGNNLVPAGNHLEAKSSDGSLEFNVFIPNVQPGVVIDYATGHAKLVN</sequence>
<dbReference type="InterPro" id="IPR044929">
    <property type="entry name" value="DNA/RNA_non-sp_Endonuclease_sf"/>
</dbReference>
<dbReference type="Gene3D" id="3.40.570.10">
    <property type="entry name" value="Extracellular Endonuclease, subunit A"/>
    <property type="match status" value="1"/>
</dbReference>
<protein>
    <submittedName>
        <fullName evidence="2">DNA-entry nuclease</fullName>
    </submittedName>
</protein>
<accession>A0A288Q7B2</accession>
<evidence type="ECO:0000313" key="2">
    <source>
        <dbReference type="EMBL" id="RDL05412.1"/>
    </source>
</evidence>
<dbReference type="RefSeq" id="WP_070230437.1">
    <property type="nucleotide sequence ID" value="NZ_BJYO01000004.1"/>
</dbReference>
<dbReference type="GO" id="GO:0003676">
    <property type="term" value="F:nucleic acid binding"/>
    <property type="evidence" value="ECO:0007669"/>
    <property type="project" value="InterPro"/>
</dbReference>
<dbReference type="EMBL" id="QRAS01000003">
    <property type="protein sequence ID" value="RDL05412.1"/>
    <property type="molecule type" value="Genomic_DNA"/>
</dbReference>
<keyword evidence="3" id="KW-1185">Reference proteome</keyword>
<evidence type="ECO:0000313" key="3">
    <source>
        <dbReference type="Proteomes" id="UP000254912"/>
    </source>
</evidence>
<name>A0A288Q7B2_9LACO</name>
<dbReference type="Proteomes" id="UP000254912">
    <property type="component" value="Unassembled WGS sequence"/>
</dbReference>
<dbReference type="GeneID" id="94546424"/>
<proteinExistence type="predicted"/>
<dbReference type="GO" id="GO:0016787">
    <property type="term" value="F:hydrolase activity"/>
    <property type="evidence" value="ECO:0007669"/>
    <property type="project" value="InterPro"/>
</dbReference>
<organism evidence="2 3">
    <name type="scientific">Weissella soli</name>
    <dbReference type="NCBI Taxonomy" id="155866"/>
    <lineage>
        <taxon>Bacteria</taxon>
        <taxon>Bacillati</taxon>
        <taxon>Bacillota</taxon>
        <taxon>Bacilli</taxon>
        <taxon>Lactobacillales</taxon>
        <taxon>Lactobacillaceae</taxon>
        <taxon>Weissella</taxon>
    </lineage>
</organism>
<dbReference type="KEGG" id="wso:WSWS_01237"/>
<evidence type="ECO:0000259" key="1">
    <source>
        <dbReference type="SMART" id="SM00892"/>
    </source>
</evidence>
<dbReference type="GO" id="GO:0046872">
    <property type="term" value="F:metal ion binding"/>
    <property type="evidence" value="ECO:0007669"/>
    <property type="project" value="InterPro"/>
</dbReference>
<dbReference type="AlphaFoldDB" id="A0A288Q7B2"/>
<reference evidence="2 3" key="1">
    <citation type="submission" date="2018-07" db="EMBL/GenBank/DDBJ databases">
        <title>Genomic Encyclopedia of Type Strains, Phase III (KMG-III): the genomes of soil and plant-associated and newly described type strains.</title>
        <authorList>
            <person name="Whitman W."/>
        </authorList>
    </citation>
    <scope>NUCLEOTIDE SEQUENCE [LARGE SCALE GENOMIC DNA]</scope>
    <source>
        <strain evidence="2 3">CECT 7031</strain>
    </source>
</reference>
<dbReference type="SMART" id="SM00892">
    <property type="entry name" value="Endonuclease_NS"/>
    <property type="match status" value="1"/>
</dbReference>
<dbReference type="InterPro" id="IPR001604">
    <property type="entry name" value="Endo_G_ENPP1-like_dom"/>
</dbReference>
<dbReference type="Pfam" id="PF01223">
    <property type="entry name" value="Endonuclease_NS"/>
    <property type="match status" value="1"/>
</dbReference>
<comment type="caution">
    <text evidence="2">The sequence shown here is derived from an EMBL/GenBank/DDBJ whole genome shotgun (WGS) entry which is preliminary data.</text>
</comment>